<feature type="region of interest" description="Disordered" evidence="6">
    <location>
        <begin position="296"/>
        <end position="408"/>
    </location>
</feature>
<dbReference type="PANTHER" id="PTHR14211">
    <property type="entry name" value="GLIOMA SUPPRESSOR CANDIDATE REGION GENE 2"/>
    <property type="match status" value="1"/>
</dbReference>
<accession>A0A427XGR1</accession>
<feature type="compositionally biased region" description="Basic and acidic residues" evidence="6">
    <location>
        <begin position="371"/>
        <end position="395"/>
    </location>
</feature>
<comment type="similarity">
    <text evidence="1 5">Belongs to the NOP53 family.</text>
</comment>
<dbReference type="Proteomes" id="UP000279236">
    <property type="component" value="Unassembled WGS sequence"/>
</dbReference>
<comment type="caution">
    <text evidence="7">The sequence shown here is derived from an EMBL/GenBank/DDBJ whole genome shotgun (WGS) entry which is preliminary data.</text>
</comment>
<evidence type="ECO:0000313" key="7">
    <source>
        <dbReference type="EMBL" id="RSH78038.1"/>
    </source>
</evidence>
<evidence type="ECO:0000256" key="6">
    <source>
        <dbReference type="SAM" id="MobiDB-lite"/>
    </source>
</evidence>
<keyword evidence="4 5" id="KW-0539">Nucleus</keyword>
<dbReference type="PIRSF" id="PIRSF017302">
    <property type="entry name" value="Gltscr2"/>
    <property type="match status" value="1"/>
</dbReference>
<feature type="region of interest" description="Disordered" evidence="6">
    <location>
        <begin position="1"/>
        <end position="101"/>
    </location>
</feature>
<feature type="compositionally biased region" description="Basic residues" evidence="6">
    <location>
        <begin position="58"/>
        <end position="67"/>
    </location>
</feature>
<keyword evidence="8" id="KW-1185">Reference proteome</keyword>
<dbReference type="GO" id="GO:0008097">
    <property type="term" value="F:5S rRNA binding"/>
    <property type="evidence" value="ECO:0007669"/>
    <property type="project" value="TreeGrafter"/>
</dbReference>
<dbReference type="GO" id="GO:0005654">
    <property type="term" value="C:nucleoplasm"/>
    <property type="evidence" value="ECO:0007669"/>
    <property type="project" value="UniProtKB-SubCell"/>
</dbReference>
<evidence type="ECO:0000256" key="2">
    <source>
        <dbReference type="ARBA" id="ARBA00018339"/>
    </source>
</evidence>
<dbReference type="AlphaFoldDB" id="A0A427XGR1"/>
<dbReference type="OrthoDB" id="5072at2759"/>
<comment type="subcellular location">
    <subcellularLocation>
        <location evidence="5">Nucleus</location>
        <location evidence="5">Nucleolus</location>
    </subcellularLocation>
    <subcellularLocation>
        <location evidence="5">Nucleus</location>
        <location evidence="5">Nucleoplasm</location>
    </subcellularLocation>
</comment>
<dbReference type="EMBL" id="RSCE01000013">
    <property type="protein sequence ID" value="RSH78038.1"/>
    <property type="molecule type" value="Genomic_DNA"/>
</dbReference>
<feature type="compositionally biased region" description="Low complexity" evidence="6">
    <location>
        <begin position="1"/>
        <end position="15"/>
    </location>
</feature>
<gene>
    <name evidence="7" type="ORF">EHS24_002493</name>
</gene>
<proteinExistence type="inferred from homology"/>
<protein>
    <recommendedName>
        <fullName evidence="2 5">Ribosome biogenesis protein NOP53</fullName>
    </recommendedName>
</protein>
<dbReference type="GO" id="GO:0005730">
    <property type="term" value="C:nucleolus"/>
    <property type="evidence" value="ECO:0007669"/>
    <property type="project" value="UniProtKB-SubCell"/>
</dbReference>
<keyword evidence="3 5" id="KW-0690">Ribosome biogenesis</keyword>
<dbReference type="InterPro" id="IPR011687">
    <property type="entry name" value="Nop53/GLTSCR2"/>
</dbReference>
<dbReference type="RefSeq" id="XP_028473185.1">
    <property type="nucleotide sequence ID" value="XM_028618229.1"/>
</dbReference>
<name>A0A427XGR1_9TREE</name>
<feature type="compositionally biased region" description="Acidic residues" evidence="6">
    <location>
        <begin position="308"/>
        <end position="319"/>
    </location>
</feature>
<reference evidence="7 8" key="1">
    <citation type="submission" date="2018-11" db="EMBL/GenBank/DDBJ databases">
        <title>Genome sequence of Apiotrichum porosum DSM 27194.</title>
        <authorList>
            <person name="Aliyu H."/>
            <person name="Gorte O."/>
            <person name="Ochsenreither K."/>
        </authorList>
    </citation>
    <scope>NUCLEOTIDE SEQUENCE [LARGE SCALE GENOMIC DNA]</scope>
    <source>
        <strain evidence="7 8">DSM 27194</strain>
    </source>
</reference>
<dbReference type="Pfam" id="PF07767">
    <property type="entry name" value="Nop53"/>
    <property type="match status" value="1"/>
</dbReference>
<evidence type="ECO:0000256" key="5">
    <source>
        <dbReference type="PIRNR" id="PIRNR017302"/>
    </source>
</evidence>
<feature type="compositionally biased region" description="Low complexity" evidence="6">
    <location>
        <begin position="23"/>
        <end position="40"/>
    </location>
</feature>
<dbReference type="STRING" id="105984.A0A427XGR1"/>
<feature type="compositionally biased region" description="Basic and acidic residues" evidence="6">
    <location>
        <begin position="78"/>
        <end position="100"/>
    </location>
</feature>
<evidence type="ECO:0000256" key="3">
    <source>
        <dbReference type="ARBA" id="ARBA00022517"/>
    </source>
</evidence>
<dbReference type="GO" id="GO:0006364">
    <property type="term" value="P:rRNA processing"/>
    <property type="evidence" value="ECO:0007669"/>
    <property type="project" value="TreeGrafter"/>
</dbReference>
<evidence type="ECO:0000313" key="8">
    <source>
        <dbReference type="Proteomes" id="UP000279236"/>
    </source>
</evidence>
<feature type="compositionally biased region" description="Basic and acidic residues" evidence="6">
    <location>
        <begin position="340"/>
        <end position="361"/>
    </location>
</feature>
<dbReference type="GeneID" id="39587036"/>
<evidence type="ECO:0000256" key="4">
    <source>
        <dbReference type="ARBA" id="ARBA00023242"/>
    </source>
</evidence>
<dbReference type="PANTHER" id="PTHR14211:SF7">
    <property type="entry name" value="RIBOSOME BIOGENESIS PROTEIN NOP53"/>
    <property type="match status" value="1"/>
</dbReference>
<evidence type="ECO:0000256" key="1">
    <source>
        <dbReference type="ARBA" id="ARBA00008838"/>
    </source>
</evidence>
<sequence length="475" mass="51392">MRASSSRTAAATPATKPYDRPAKASSSAKSKGKGKATATAPVVDGAANIGAPAQHSQPSRKGKKAWRKNVNVTEVEDALERSRAEERVTGGKIADKKDGDLFTVDTTGDVEVAKKVRTKKPLRSLAILAERSAVPSLASRVAAPKPPKVSVTAAEKARMRRVARRTVDDSTSADVKAVGTATTDAWARAAPQKGLAGGFGDEGVIVHKVKAPITLAKQRAMRFANVRAQDADELPTAGVSYNPAAAAHAALIATALQEEQERLAKEDKEAQEIETLGQVVEGRRANADTEDMVNGMRIGRADGVPLDASDDDDDEAEAEDAFRPKQTKRKTQAQRNKSLRAREAKEAAKHEATRKKMEKHVAAAKAFSKSAEARNKAHAESARQRKAAAEARERAGFTGGEKVGRHRVGKKAVEVQLGEDLAESLRQLKPEGNLFKDRFLSLQRRALLEPRAPVLPKRRTIKTKEYEKHAWKKFK</sequence>
<comment type="function">
    <text evidence="5">May play a role in ribosome biogenesis.</text>
</comment>
<dbReference type="GO" id="GO:0000027">
    <property type="term" value="P:ribosomal large subunit assembly"/>
    <property type="evidence" value="ECO:0007669"/>
    <property type="project" value="UniProtKB-UniRule"/>
</dbReference>
<organism evidence="7 8">
    <name type="scientific">Apiotrichum porosum</name>
    <dbReference type="NCBI Taxonomy" id="105984"/>
    <lineage>
        <taxon>Eukaryota</taxon>
        <taxon>Fungi</taxon>
        <taxon>Dikarya</taxon>
        <taxon>Basidiomycota</taxon>
        <taxon>Agaricomycotina</taxon>
        <taxon>Tremellomycetes</taxon>
        <taxon>Trichosporonales</taxon>
        <taxon>Trichosporonaceae</taxon>
        <taxon>Apiotrichum</taxon>
    </lineage>
</organism>